<evidence type="ECO:0000256" key="7">
    <source>
        <dbReference type="SAM" id="Phobius"/>
    </source>
</evidence>
<dbReference type="Proteomes" id="UP001291687">
    <property type="component" value="Unassembled WGS sequence"/>
</dbReference>
<keyword evidence="10" id="KW-1185">Reference proteome</keyword>
<keyword evidence="6 7" id="KW-0472">Membrane</keyword>
<sequence>MIKGEIDGFISDRVVGAAAILNNKTNSAVKEVQLNVKTPIHLMFSKKTVPLELVDKFNQEIKKFSTSDEFKNIAKTYLYPVLLLQTIDSQWFYLIGVIGTLAFAISGIAIAAKDNATLFGTFLFAMLPSAGGGIMRDILINRDEVGIFLTPSYMYYIIIVVLVGFFAIRLLEYYNKRANEDDQITRFWDNVLVLGDALGQAAFIVTGVCIVIMARIEPIELWGPFFAFLTANGGGMLRDLLRKKHYIICLNGAINAEVSIVWGLIFSIYLDINSHHPDPHSIRNVVIVVAVGAFLTRMAAYYLKIPNLKFRSEPETRKTTEALDETSEK</sequence>
<feature type="transmembrane region" description="Helical" evidence="7">
    <location>
        <begin position="118"/>
        <end position="141"/>
    </location>
</feature>
<feature type="transmembrane region" description="Helical" evidence="7">
    <location>
        <begin position="91"/>
        <end position="111"/>
    </location>
</feature>
<evidence type="ECO:0000256" key="5">
    <source>
        <dbReference type="ARBA" id="ARBA00022989"/>
    </source>
</evidence>
<keyword evidence="3" id="KW-1003">Cell membrane</keyword>
<dbReference type="Pfam" id="PF03458">
    <property type="entry name" value="Gly_transporter"/>
    <property type="match status" value="2"/>
</dbReference>
<accession>A0ABU5NEV4</accession>
<organism evidence="9 10">
    <name type="scientific">Candidatus Megaera venefica</name>
    <dbReference type="NCBI Taxonomy" id="2055910"/>
    <lineage>
        <taxon>Bacteria</taxon>
        <taxon>Pseudomonadati</taxon>
        <taxon>Pseudomonadota</taxon>
        <taxon>Alphaproteobacteria</taxon>
        <taxon>Rickettsiales</taxon>
        <taxon>Rickettsiaceae</taxon>
        <taxon>Candidatus Megaera</taxon>
    </lineage>
</organism>
<dbReference type="PANTHER" id="PTHR30506">
    <property type="entry name" value="INNER MEMBRANE PROTEIN"/>
    <property type="match status" value="1"/>
</dbReference>
<keyword evidence="4 7" id="KW-0812">Transmembrane</keyword>
<evidence type="ECO:0000256" key="4">
    <source>
        <dbReference type="ARBA" id="ARBA00022692"/>
    </source>
</evidence>
<evidence type="ECO:0000256" key="3">
    <source>
        <dbReference type="ARBA" id="ARBA00022475"/>
    </source>
</evidence>
<evidence type="ECO:0000313" key="10">
    <source>
        <dbReference type="Proteomes" id="UP001291687"/>
    </source>
</evidence>
<feature type="transmembrane region" description="Helical" evidence="7">
    <location>
        <begin position="153"/>
        <end position="171"/>
    </location>
</feature>
<comment type="caution">
    <text evidence="9">The sequence shown here is derived from an EMBL/GenBank/DDBJ whole genome shotgun (WGS) entry which is preliminary data.</text>
</comment>
<reference evidence="9 10" key="1">
    <citation type="submission" date="2023-03" db="EMBL/GenBank/DDBJ databases">
        <title>Host association and intracellularity evolved multiple times independently in the Rickettsiales.</title>
        <authorList>
            <person name="Castelli M."/>
            <person name="Nardi T."/>
            <person name="Gammuto L."/>
            <person name="Bellinzona G."/>
            <person name="Sabaneyeva E."/>
            <person name="Potekhin A."/>
            <person name="Serra V."/>
            <person name="Petroni G."/>
            <person name="Sassera D."/>
        </authorList>
    </citation>
    <scope>NUCLEOTIDE SEQUENCE [LARGE SCALE GENOMIC DNA]</scope>
    <source>
        <strain evidence="9 10">Sr 2-6</strain>
    </source>
</reference>
<comment type="subcellular location">
    <subcellularLocation>
        <location evidence="1">Cell membrane</location>
        <topology evidence="1">Multi-pass membrane protein</topology>
    </subcellularLocation>
</comment>
<feature type="transmembrane region" description="Helical" evidence="7">
    <location>
        <begin position="222"/>
        <end position="241"/>
    </location>
</feature>
<evidence type="ECO:0000256" key="2">
    <source>
        <dbReference type="ARBA" id="ARBA00008193"/>
    </source>
</evidence>
<feature type="transmembrane region" description="Helical" evidence="7">
    <location>
        <begin position="248"/>
        <end position="270"/>
    </location>
</feature>
<evidence type="ECO:0000256" key="1">
    <source>
        <dbReference type="ARBA" id="ARBA00004651"/>
    </source>
</evidence>
<dbReference type="EMBL" id="JARJFB010000229">
    <property type="protein sequence ID" value="MEA0971712.1"/>
    <property type="molecule type" value="Genomic_DNA"/>
</dbReference>
<gene>
    <name evidence="9" type="ORF">Megvenef_01698</name>
</gene>
<feature type="transmembrane region" description="Helical" evidence="7">
    <location>
        <begin position="282"/>
        <end position="303"/>
    </location>
</feature>
<name>A0ABU5NEV4_9RICK</name>
<protein>
    <submittedName>
        <fullName evidence="9">Transporter substrate-binding domain C-terminal domain protein</fullName>
    </submittedName>
</protein>
<evidence type="ECO:0000256" key="6">
    <source>
        <dbReference type="ARBA" id="ARBA00023136"/>
    </source>
</evidence>
<feature type="domain" description="Glycine transporter" evidence="8">
    <location>
        <begin position="95"/>
        <end position="167"/>
    </location>
</feature>
<comment type="similarity">
    <text evidence="2">Belongs to the UPF0126 family.</text>
</comment>
<feature type="domain" description="Glycine transporter" evidence="8">
    <location>
        <begin position="196"/>
        <end position="266"/>
    </location>
</feature>
<keyword evidence="5 7" id="KW-1133">Transmembrane helix</keyword>
<feature type="transmembrane region" description="Helical" evidence="7">
    <location>
        <begin position="191"/>
        <end position="216"/>
    </location>
</feature>
<evidence type="ECO:0000259" key="8">
    <source>
        <dbReference type="Pfam" id="PF03458"/>
    </source>
</evidence>
<dbReference type="SUPFAM" id="SSF53850">
    <property type="entry name" value="Periplasmic binding protein-like II"/>
    <property type="match status" value="1"/>
</dbReference>
<evidence type="ECO:0000313" key="9">
    <source>
        <dbReference type="EMBL" id="MEA0971712.1"/>
    </source>
</evidence>
<dbReference type="InterPro" id="IPR005115">
    <property type="entry name" value="Gly_transporter"/>
</dbReference>
<dbReference type="PANTHER" id="PTHR30506:SF3">
    <property type="entry name" value="UPF0126 INNER MEMBRANE PROTEIN YADS-RELATED"/>
    <property type="match status" value="1"/>
</dbReference>
<proteinExistence type="inferred from homology"/>